<sequence length="142" mass="15654">MRRRGDMRHGETPRGPWKKRPQKGQAKPVSTLSTFQSCMTPPAKDKHRRVAATYRIRAQRRPCPSYATAHDASKKRTLTGLSATLLGEVAALACWNGIRVPPDIGKALTFTHLGGVKGPLQRGYCKTKDQGAMSCTMDTCFL</sequence>
<gene>
    <name evidence="2" type="ORF">CI238_10030</name>
</gene>
<reference evidence="2 3" key="1">
    <citation type="submission" date="2015-06" db="EMBL/GenBank/DDBJ databases">
        <title>Survival trade-offs in plant roots during colonization by closely related pathogenic and mutualistic fungi.</title>
        <authorList>
            <person name="Hacquard S."/>
            <person name="Kracher B."/>
            <person name="Hiruma K."/>
            <person name="Weinman A."/>
            <person name="Muench P."/>
            <person name="Garrido Oter R."/>
            <person name="Ver Loren van Themaat E."/>
            <person name="Dallerey J.-F."/>
            <person name="Damm U."/>
            <person name="Henrissat B."/>
            <person name="Lespinet O."/>
            <person name="Thon M."/>
            <person name="Kemen E."/>
            <person name="McHardy A.C."/>
            <person name="Schulze-Lefert P."/>
            <person name="O'Connell R.J."/>
        </authorList>
    </citation>
    <scope>NUCLEOTIDE SEQUENCE [LARGE SCALE GENOMIC DNA]</scope>
    <source>
        <strain evidence="2 3">MAFF 238704</strain>
    </source>
</reference>
<organism evidence="2 3">
    <name type="scientific">Colletotrichum incanum</name>
    <name type="common">Soybean anthracnose fungus</name>
    <dbReference type="NCBI Taxonomy" id="1573173"/>
    <lineage>
        <taxon>Eukaryota</taxon>
        <taxon>Fungi</taxon>
        <taxon>Dikarya</taxon>
        <taxon>Ascomycota</taxon>
        <taxon>Pezizomycotina</taxon>
        <taxon>Sordariomycetes</taxon>
        <taxon>Hypocreomycetidae</taxon>
        <taxon>Glomerellales</taxon>
        <taxon>Glomerellaceae</taxon>
        <taxon>Colletotrichum</taxon>
        <taxon>Colletotrichum spaethianum species complex</taxon>
    </lineage>
</organism>
<feature type="compositionally biased region" description="Polar residues" evidence="1">
    <location>
        <begin position="28"/>
        <end position="39"/>
    </location>
</feature>
<proteinExistence type="predicted"/>
<feature type="region of interest" description="Disordered" evidence="1">
    <location>
        <begin position="1"/>
        <end position="48"/>
    </location>
</feature>
<dbReference type="Proteomes" id="UP000076584">
    <property type="component" value="Unassembled WGS sequence"/>
</dbReference>
<name>A0A166RZR3_COLIC</name>
<dbReference type="EMBL" id="LFIW01002467">
    <property type="protein sequence ID" value="KZL70011.1"/>
    <property type="molecule type" value="Genomic_DNA"/>
</dbReference>
<protein>
    <submittedName>
        <fullName evidence="2">Uncharacterized protein</fullName>
    </submittedName>
</protein>
<dbReference type="AlphaFoldDB" id="A0A166RZR3"/>
<accession>A0A166RZR3</accession>
<comment type="caution">
    <text evidence="2">The sequence shown here is derived from an EMBL/GenBank/DDBJ whole genome shotgun (WGS) entry which is preliminary data.</text>
</comment>
<evidence type="ECO:0000313" key="2">
    <source>
        <dbReference type="EMBL" id="KZL70011.1"/>
    </source>
</evidence>
<evidence type="ECO:0000313" key="3">
    <source>
        <dbReference type="Proteomes" id="UP000076584"/>
    </source>
</evidence>
<keyword evidence="3" id="KW-1185">Reference proteome</keyword>
<evidence type="ECO:0000256" key="1">
    <source>
        <dbReference type="SAM" id="MobiDB-lite"/>
    </source>
</evidence>